<evidence type="ECO:0000259" key="1">
    <source>
        <dbReference type="Pfam" id="PF12728"/>
    </source>
</evidence>
<reference evidence="2 3" key="1">
    <citation type="submission" date="2023-07" db="EMBL/GenBank/DDBJ databases">
        <title>Sequencing the genomes of 1000 actinobacteria strains.</title>
        <authorList>
            <person name="Klenk H.-P."/>
        </authorList>
    </citation>
    <scope>NUCLEOTIDE SEQUENCE [LARGE SCALE GENOMIC DNA]</scope>
    <source>
        <strain evidence="2 3">DSM 44711</strain>
    </source>
</reference>
<name>A0AAE3ZX60_9ACTN</name>
<comment type="caution">
    <text evidence="2">The sequence shown here is derived from an EMBL/GenBank/DDBJ whole genome shotgun (WGS) entry which is preliminary data.</text>
</comment>
<dbReference type="EMBL" id="JAVDYC010000001">
    <property type="protein sequence ID" value="MDR7327466.1"/>
    <property type="molecule type" value="Genomic_DNA"/>
</dbReference>
<keyword evidence="3" id="KW-1185">Reference proteome</keyword>
<evidence type="ECO:0000313" key="3">
    <source>
        <dbReference type="Proteomes" id="UP001183629"/>
    </source>
</evidence>
<dbReference type="InterPro" id="IPR041657">
    <property type="entry name" value="HTH_17"/>
</dbReference>
<dbReference type="Pfam" id="PF12728">
    <property type="entry name" value="HTH_17"/>
    <property type="match status" value="1"/>
</dbReference>
<sequence>MWTIDAVRRLGATTDVETAGAIFGIGRSKAYQLAKAGEFPVQLLRIGRRYRVPVPSILELLGADL</sequence>
<proteinExistence type="predicted"/>
<dbReference type="Proteomes" id="UP001183629">
    <property type="component" value="Unassembled WGS sequence"/>
</dbReference>
<evidence type="ECO:0000313" key="2">
    <source>
        <dbReference type="EMBL" id="MDR7327466.1"/>
    </source>
</evidence>
<keyword evidence="2" id="KW-0238">DNA-binding</keyword>
<accession>A0AAE3ZX60</accession>
<feature type="domain" description="Helix-turn-helix" evidence="1">
    <location>
        <begin position="16"/>
        <end position="61"/>
    </location>
</feature>
<gene>
    <name evidence="2" type="ORF">J2S44_007716</name>
</gene>
<organism evidence="2 3">
    <name type="scientific">Catenuloplanes niger</name>
    <dbReference type="NCBI Taxonomy" id="587534"/>
    <lineage>
        <taxon>Bacteria</taxon>
        <taxon>Bacillati</taxon>
        <taxon>Actinomycetota</taxon>
        <taxon>Actinomycetes</taxon>
        <taxon>Micromonosporales</taxon>
        <taxon>Micromonosporaceae</taxon>
        <taxon>Catenuloplanes</taxon>
    </lineage>
</organism>
<dbReference type="AlphaFoldDB" id="A0AAE3ZX60"/>
<protein>
    <submittedName>
        <fullName evidence="2">DNA-binding transcriptional regulator AlpA</fullName>
    </submittedName>
</protein>
<dbReference type="GO" id="GO:0003677">
    <property type="term" value="F:DNA binding"/>
    <property type="evidence" value="ECO:0007669"/>
    <property type="project" value="UniProtKB-KW"/>
</dbReference>